<reference evidence="1 2" key="1">
    <citation type="submission" date="2023-07" db="EMBL/GenBank/DDBJ databases">
        <title>Sorghum-associated microbial communities from plants grown in Nebraska, USA.</title>
        <authorList>
            <person name="Schachtman D."/>
        </authorList>
    </citation>
    <scope>NUCLEOTIDE SEQUENCE [LARGE SCALE GENOMIC DNA]</scope>
    <source>
        <strain evidence="1 2">BE316</strain>
    </source>
</reference>
<dbReference type="RefSeq" id="WP_310333282.1">
    <property type="nucleotide sequence ID" value="NZ_JAVDXV010000018.1"/>
</dbReference>
<comment type="caution">
    <text evidence="1">The sequence shown here is derived from an EMBL/GenBank/DDBJ whole genome shotgun (WGS) entry which is preliminary data.</text>
</comment>
<proteinExistence type="predicted"/>
<dbReference type="Proteomes" id="UP001180825">
    <property type="component" value="Unassembled WGS sequence"/>
</dbReference>
<sequence length="169" mass="19296">MIQKTFLRSRFVGIRRRGYKLVDKDKVPDVSAIVAAWPEWGDPECAWLLVKLLPVADLAPMKAELLPSLDEGWKLSKLFLRLAELDADAPDELERLDSISYCYVLAKLGRAIPNEKAMSIVEQSAGDERFGLLVWSIGKMGLWEVLVWIQQRLPELEERRFAALMQLDV</sequence>
<protein>
    <submittedName>
        <fullName evidence="1">Uncharacterized protein</fullName>
    </submittedName>
</protein>
<evidence type="ECO:0000313" key="1">
    <source>
        <dbReference type="EMBL" id="MDR7336276.1"/>
    </source>
</evidence>
<keyword evidence="2" id="KW-1185">Reference proteome</keyword>
<dbReference type="EMBL" id="JAVDXV010000018">
    <property type="protein sequence ID" value="MDR7336276.1"/>
    <property type="molecule type" value="Genomic_DNA"/>
</dbReference>
<name>A0ABU2AGC0_9BURK</name>
<evidence type="ECO:0000313" key="2">
    <source>
        <dbReference type="Proteomes" id="UP001180825"/>
    </source>
</evidence>
<organism evidence="1 2">
    <name type="scientific">Roseateles asaccharophilus</name>
    <dbReference type="NCBI Taxonomy" id="582607"/>
    <lineage>
        <taxon>Bacteria</taxon>
        <taxon>Pseudomonadati</taxon>
        <taxon>Pseudomonadota</taxon>
        <taxon>Betaproteobacteria</taxon>
        <taxon>Burkholderiales</taxon>
        <taxon>Sphaerotilaceae</taxon>
        <taxon>Roseateles</taxon>
    </lineage>
</organism>
<accession>A0ABU2AGC0</accession>
<gene>
    <name evidence="1" type="ORF">J2X21_005452</name>
</gene>